<dbReference type="PANTHER" id="PTHR46112">
    <property type="entry name" value="AMINOPEPTIDASE"/>
    <property type="match status" value="1"/>
</dbReference>
<accession>A0A1R1JUW1</accession>
<sequence length="418" mass="44863">MNTPPAPLSLAERNRRWNLARDLMRAEGLQALVVYGDREAAAPAGFSPDCYFSNDRPGSLVVFIGDEAPRVYTFASLMVADHIQSALRGDLQWIAPEQLYVGKTGRDVGAWLAERGLDGSRVGIVGLEPYPPFYFDGALPARTLQGLAQALPKAELVPVYKAFFRLASVKSEEELGLVRYAAHIGEAMSETLRATARPGVSEADLVAAVTATCFAMGGYTAEVLLGTGPEYVGWGPPAWQYRSQRPRLLREGDIVLSEIFALYGLMETQHQAAVAVGEVHPDIHRAADVARACYESGLAALRAGNTFGDLVDAMEAPLLESGGWHVHPLVHSINPYGPVGFGTAPGIESLPEAARYPQLRPLPTVGRDLPLQAGMCFAFEPNCGFGRHLANIGGTVIVGENGGIALNRNSTRLMRADG</sequence>
<dbReference type="InterPro" id="IPR000994">
    <property type="entry name" value="Pept_M24"/>
</dbReference>
<dbReference type="InterPro" id="IPR029149">
    <property type="entry name" value="Creatin/AminoP/Spt16_N"/>
</dbReference>
<dbReference type="PANTHER" id="PTHR46112:SF2">
    <property type="entry name" value="XAA-PRO AMINOPEPTIDASE P-RELATED"/>
    <property type="match status" value="1"/>
</dbReference>
<evidence type="ECO:0000259" key="1">
    <source>
        <dbReference type="Pfam" id="PF00557"/>
    </source>
</evidence>
<keyword evidence="2" id="KW-0031">Aminopeptidase</keyword>
<dbReference type="AlphaFoldDB" id="A0A1R1JUW1"/>
<gene>
    <name evidence="2" type="ORF">BIZ92_25240</name>
</gene>
<dbReference type="RefSeq" id="WP_076411503.1">
    <property type="nucleotide sequence ID" value="NZ_AP028040.1"/>
</dbReference>
<dbReference type="SUPFAM" id="SSF55920">
    <property type="entry name" value="Creatinase/aminopeptidase"/>
    <property type="match status" value="1"/>
</dbReference>
<dbReference type="GO" id="GO:0004177">
    <property type="term" value="F:aminopeptidase activity"/>
    <property type="evidence" value="ECO:0007669"/>
    <property type="project" value="UniProtKB-KW"/>
</dbReference>
<comment type="caution">
    <text evidence="2">The sequence shown here is derived from an EMBL/GenBank/DDBJ whole genome shotgun (WGS) entry which is preliminary data.</text>
</comment>
<dbReference type="Pfam" id="PF00557">
    <property type="entry name" value="Peptidase_M24"/>
    <property type="match status" value="1"/>
</dbReference>
<organism evidence="2 3">
    <name type="scientific">Alcaligenes xylosoxydans xylosoxydans</name>
    <name type="common">Achromobacter xylosoxidans</name>
    <dbReference type="NCBI Taxonomy" id="85698"/>
    <lineage>
        <taxon>Bacteria</taxon>
        <taxon>Pseudomonadati</taxon>
        <taxon>Pseudomonadota</taxon>
        <taxon>Betaproteobacteria</taxon>
        <taxon>Burkholderiales</taxon>
        <taxon>Alcaligenaceae</taxon>
        <taxon>Achromobacter</taxon>
    </lineage>
</organism>
<protein>
    <submittedName>
        <fullName evidence="2">Xaa-Pro aminopeptidase</fullName>
    </submittedName>
</protein>
<name>A0A1R1JUW1_ALCXX</name>
<dbReference type="Proteomes" id="UP000187251">
    <property type="component" value="Unassembled WGS sequence"/>
</dbReference>
<proteinExistence type="predicted"/>
<evidence type="ECO:0000313" key="2">
    <source>
        <dbReference type="EMBL" id="OMG89046.1"/>
    </source>
</evidence>
<dbReference type="InterPro" id="IPR036005">
    <property type="entry name" value="Creatinase/aminopeptidase-like"/>
</dbReference>
<dbReference type="Gene3D" id="3.90.230.10">
    <property type="entry name" value="Creatinase/methionine aminopeptidase superfamily"/>
    <property type="match status" value="1"/>
</dbReference>
<dbReference type="Gene3D" id="3.40.350.10">
    <property type="entry name" value="Creatinase/prolidase N-terminal domain"/>
    <property type="match status" value="1"/>
</dbReference>
<keyword evidence="2" id="KW-0645">Protease</keyword>
<feature type="domain" description="Peptidase M24" evidence="1">
    <location>
        <begin position="178"/>
        <end position="398"/>
    </location>
</feature>
<dbReference type="CDD" id="cd01066">
    <property type="entry name" value="APP_MetAP"/>
    <property type="match status" value="1"/>
</dbReference>
<dbReference type="EMBL" id="MJMN01000012">
    <property type="protein sequence ID" value="OMG89046.1"/>
    <property type="molecule type" value="Genomic_DNA"/>
</dbReference>
<dbReference type="SUPFAM" id="SSF53092">
    <property type="entry name" value="Creatinase/prolidase N-terminal domain"/>
    <property type="match status" value="1"/>
</dbReference>
<dbReference type="InterPro" id="IPR050659">
    <property type="entry name" value="Peptidase_M24B"/>
</dbReference>
<reference evidence="2 3" key="1">
    <citation type="submission" date="2016-09" db="EMBL/GenBank/DDBJ databases">
        <title>Phylogenomics of Achromobacter.</title>
        <authorList>
            <person name="Jeukens J."/>
            <person name="Freschi L."/>
            <person name="Vincent A.T."/>
            <person name="Emond-Rheault J.-G."/>
            <person name="Kukavica-Ibrulj I."/>
            <person name="Charette S.J."/>
            <person name="Levesque R.C."/>
        </authorList>
    </citation>
    <scope>NUCLEOTIDE SEQUENCE [LARGE SCALE GENOMIC DNA]</scope>
    <source>
        <strain evidence="2 3">AUS488</strain>
    </source>
</reference>
<dbReference type="OrthoDB" id="9761809at2"/>
<evidence type="ECO:0000313" key="3">
    <source>
        <dbReference type="Proteomes" id="UP000187251"/>
    </source>
</evidence>
<keyword evidence="2" id="KW-0378">Hydrolase</keyword>